<keyword evidence="7" id="KW-0238">DNA-binding</keyword>
<keyword evidence="4" id="KW-0808">Transferase</keyword>
<evidence type="ECO:0000259" key="9">
    <source>
        <dbReference type="Pfam" id="PF01555"/>
    </source>
</evidence>
<dbReference type="GO" id="GO:0009307">
    <property type="term" value="P:DNA restriction-modification system"/>
    <property type="evidence" value="ECO:0007669"/>
    <property type="project" value="UniProtKB-KW"/>
</dbReference>
<accession>K9VPL2</accession>
<gene>
    <name evidence="10" type="ORF">Osc7112_5667</name>
</gene>
<comment type="similarity">
    <text evidence="1">Belongs to the N(4)/N(6)-methyltransferase family. N(4) subfamily.</text>
</comment>
<dbReference type="InterPro" id="IPR017985">
    <property type="entry name" value="MeTrfase_CN4_CS"/>
</dbReference>
<dbReference type="eggNOG" id="COG2189">
    <property type="taxonomic scope" value="Bacteria"/>
</dbReference>
<evidence type="ECO:0000313" key="10">
    <source>
        <dbReference type="EMBL" id="AFZ09881.1"/>
    </source>
</evidence>
<evidence type="ECO:0000256" key="3">
    <source>
        <dbReference type="ARBA" id="ARBA00022603"/>
    </source>
</evidence>
<dbReference type="REBASE" id="68081">
    <property type="entry name" value="M.Oni7112ORF5667P"/>
</dbReference>
<sequence>MSLTEIANILGKPYFQAPNCLIYNLDCLEAMKLLPDQFVDLTLTSPPYNIGKEYEKFLVLDEYLNWCQQWIGEVYRVTIDRGGFWLNLGYLSIRDRAKAIPN</sequence>
<dbReference type="Gene3D" id="3.40.50.150">
    <property type="entry name" value="Vaccinia Virus protein VP39"/>
    <property type="match status" value="1"/>
</dbReference>
<protein>
    <recommendedName>
        <fullName evidence="2">site-specific DNA-methyltransferase (cytosine-N(4)-specific)</fullName>
        <ecNumber evidence="2">2.1.1.113</ecNumber>
    </recommendedName>
</protein>
<keyword evidence="3 10" id="KW-0489">Methyltransferase</keyword>
<dbReference type="STRING" id="179408.Osc7112_5667"/>
<dbReference type="GO" id="GO:0003677">
    <property type="term" value="F:DNA binding"/>
    <property type="evidence" value="ECO:0007669"/>
    <property type="project" value="UniProtKB-KW"/>
</dbReference>
<dbReference type="SUPFAM" id="SSF53335">
    <property type="entry name" value="S-adenosyl-L-methionine-dependent methyltransferases"/>
    <property type="match status" value="1"/>
</dbReference>
<dbReference type="HOGENOM" id="CLU_2274534_0_0_3"/>
<dbReference type="RefSeq" id="WP_015179086.1">
    <property type="nucleotide sequence ID" value="NC_019729.1"/>
</dbReference>
<dbReference type="AlphaFoldDB" id="K9VPL2"/>
<dbReference type="EC" id="2.1.1.113" evidence="2"/>
<dbReference type="PATRIC" id="fig|179408.3.peg.7074"/>
<keyword evidence="6" id="KW-0680">Restriction system</keyword>
<organism evidence="10 11">
    <name type="scientific">Phormidium nigroviride PCC 7112</name>
    <dbReference type="NCBI Taxonomy" id="179408"/>
    <lineage>
        <taxon>Bacteria</taxon>
        <taxon>Bacillati</taxon>
        <taxon>Cyanobacteriota</taxon>
        <taxon>Cyanophyceae</taxon>
        <taxon>Oscillatoriophycideae</taxon>
        <taxon>Oscillatoriales</taxon>
        <taxon>Oscillatoriaceae</taxon>
        <taxon>Phormidium</taxon>
    </lineage>
</organism>
<keyword evidence="5" id="KW-0949">S-adenosyl-L-methionine</keyword>
<evidence type="ECO:0000256" key="6">
    <source>
        <dbReference type="ARBA" id="ARBA00022747"/>
    </source>
</evidence>
<dbReference type="PROSITE" id="PS00093">
    <property type="entry name" value="N4_MTASE"/>
    <property type="match status" value="1"/>
</dbReference>
<keyword evidence="11" id="KW-1185">Reference proteome</keyword>
<dbReference type="PRINTS" id="PR00508">
    <property type="entry name" value="S21N4MTFRASE"/>
</dbReference>
<dbReference type="KEGG" id="oni:Osc7112_5667"/>
<evidence type="ECO:0000256" key="5">
    <source>
        <dbReference type="ARBA" id="ARBA00022691"/>
    </source>
</evidence>
<dbReference type="InterPro" id="IPR029063">
    <property type="entry name" value="SAM-dependent_MTases_sf"/>
</dbReference>
<dbReference type="GO" id="GO:0015667">
    <property type="term" value="F:site-specific DNA-methyltransferase (cytosine-N4-specific) activity"/>
    <property type="evidence" value="ECO:0007669"/>
    <property type="project" value="UniProtKB-EC"/>
</dbReference>
<evidence type="ECO:0000256" key="1">
    <source>
        <dbReference type="ARBA" id="ARBA00010203"/>
    </source>
</evidence>
<feature type="domain" description="DNA methylase N-4/N-6" evidence="9">
    <location>
        <begin position="39"/>
        <end position="93"/>
    </location>
</feature>
<proteinExistence type="inferred from homology"/>
<evidence type="ECO:0000256" key="2">
    <source>
        <dbReference type="ARBA" id="ARBA00012185"/>
    </source>
</evidence>
<dbReference type="GO" id="GO:0008170">
    <property type="term" value="F:N-methyltransferase activity"/>
    <property type="evidence" value="ECO:0007669"/>
    <property type="project" value="InterPro"/>
</dbReference>
<dbReference type="InterPro" id="IPR001091">
    <property type="entry name" value="RM_Methyltransferase"/>
</dbReference>
<dbReference type="GO" id="GO:0032259">
    <property type="term" value="P:methylation"/>
    <property type="evidence" value="ECO:0007669"/>
    <property type="project" value="UniProtKB-KW"/>
</dbReference>
<dbReference type="Pfam" id="PF01555">
    <property type="entry name" value="N6_N4_Mtase"/>
    <property type="match status" value="1"/>
</dbReference>
<dbReference type="InterPro" id="IPR002941">
    <property type="entry name" value="DNA_methylase_N4/N6"/>
</dbReference>
<dbReference type="EMBL" id="CP003614">
    <property type="protein sequence ID" value="AFZ09881.1"/>
    <property type="molecule type" value="Genomic_DNA"/>
</dbReference>
<reference evidence="10 11" key="1">
    <citation type="submission" date="2012-05" db="EMBL/GenBank/DDBJ databases">
        <title>Finished chromosome of genome of Oscillatoria sp. PCC 7112.</title>
        <authorList>
            <consortium name="US DOE Joint Genome Institute"/>
            <person name="Gugger M."/>
            <person name="Coursin T."/>
            <person name="Rippka R."/>
            <person name="Tandeau De Marsac N."/>
            <person name="Huntemann M."/>
            <person name="Wei C.-L."/>
            <person name="Han J."/>
            <person name="Detter J.C."/>
            <person name="Han C."/>
            <person name="Tapia R."/>
            <person name="Davenport K."/>
            <person name="Daligault H."/>
            <person name="Erkkila T."/>
            <person name="Gu W."/>
            <person name="Munk A.C.C."/>
            <person name="Teshima H."/>
            <person name="Xu Y."/>
            <person name="Chain P."/>
            <person name="Chen A."/>
            <person name="Krypides N."/>
            <person name="Mavromatis K."/>
            <person name="Markowitz V."/>
            <person name="Szeto E."/>
            <person name="Ivanova N."/>
            <person name="Mikhailova N."/>
            <person name="Ovchinnikova G."/>
            <person name="Pagani I."/>
            <person name="Pati A."/>
            <person name="Goodwin L."/>
            <person name="Peters L."/>
            <person name="Pitluck S."/>
            <person name="Woyke T."/>
            <person name="Kerfeld C."/>
        </authorList>
    </citation>
    <scope>NUCLEOTIDE SEQUENCE [LARGE SCALE GENOMIC DNA]</scope>
    <source>
        <strain evidence="10 11">PCC 7112</strain>
    </source>
</reference>
<evidence type="ECO:0000256" key="8">
    <source>
        <dbReference type="ARBA" id="ARBA00049120"/>
    </source>
</evidence>
<evidence type="ECO:0000256" key="7">
    <source>
        <dbReference type="ARBA" id="ARBA00023125"/>
    </source>
</evidence>
<evidence type="ECO:0000256" key="4">
    <source>
        <dbReference type="ARBA" id="ARBA00022679"/>
    </source>
</evidence>
<evidence type="ECO:0000313" key="11">
    <source>
        <dbReference type="Proteomes" id="UP000010478"/>
    </source>
</evidence>
<comment type="catalytic activity">
    <reaction evidence="8">
        <text>a 2'-deoxycytidine in DNA + S-adenosyl-L-methionine = an N(4)-methyl-2'-deoxycytidine in DNA + S-adenosyl-L-homocysteine + H(+)</text>
        <dbReference type="Rhea" id="RHEA:16857"/>
        <dbReference type="Rhea" id="RHEA-COMP:11369"/>
        <dbReference type="Rhea" id="RHEA-COMP:13674"/>
        <dbReference type="ChEBI" id="CHEBI:15378"/>
        <dbReference type="ChEBI" id="CHEBI:57856"/>
        <dbReference type="ChEBI" id="CHEBI:59789"/>
        <dbReference type="ChEBI" id="CHEBI:85452"/>
        <dbReference type="ChEBI" id="CHEBI:137933"/>
        <dbReference type="EC" id="2.1.1.113"/>
    </reaction>
</comment>
<dbReference type="Proteomes" id="UP000010478">
    <property type="component" value="Chromosome"/>
</dbReference>
<name>K9VPL2_9CYAN</name>